<feature type="chain" id="PRO_5038117029" evidence="2">
    <location>
        <begin position="24"/>
        <end position="501"/>
    </location>
</feature>
<feature type="region of interest" description="Disordered" evidence="1">
    <location>
        <begin position="473"/>
        <end position="501"/>
    </location>
</feature>
<dbReference type="PROSITE" id="PS51257">
    <property type="entry name" value="PROKAR_LIPOPROTEIN"/>
    <property type="match status" value="1"/>
</dbReference>
<protein>
    <submittedName>
        <fullName evidence="3">Extracellular solute-binding protein</fullName>
    </submittedName>
</protein>
<comment type="caution">
    <text evidence="3">The sequence shown here is derived from an EMBL/GenBank/DDBJ whole genome shotgun (WGS) entry which is preliminary data.</text>
</comment>
<dbReference type="InterPro" id="IPR006059">
    <property type="entry name" value="SBP"/>
</dbReference>
<dbReference type="RefSeq" id="WP_199020760.1">
    <property type="nucleotide sequence ID" value="NZ_JAELUP010000103.1"/>
</dbReference>
<sequence length="501" mass="56877">MRKSFRKTVVVCMSILLLSSMLAACTKGSGGSESENRVLRIGIMYGSKDNESYFRQQYTDTFEVMNQNIEVQIVQANDYNVMYGARGGDEDKQDKPDPYAEFQKLISGDNPVDVVVADPDVMSRLIEENSLKELDPLIQQDKFDIDAYVPTVLEGIKSLSTDNKIYALTPTFTSSALFYNKKLFNQEGIDLPTNGMQWDQVIDLARRFVKPDEDNKVFGLMLNRYSDPFNDALSMAAPLQLQQFDENLDKMLVNSEGWEKIWNKVVGLYRDKITPTNDDMYKIYSENQSNDGKYVPFMDDLFVQGKVAMMIGNSYYLNDLRNAKDQSAEGFEMPDWDVVSLPEHPEAPGIGSSIALSTLMGVNNKAQNPNDAWKFIKFMNSKEWAKLKSRSTYEMVARKEFLKPLDGMTYNVEAFYSLKPTPPSKFNLSDMYSKYPYFYQAVNEPGQQLFQQVLDNKKTVKEALAEWETKGNANLKKMKENPDQPISEDGNAGGGVVSSVY</sequence>
<feature type="compositionally biased region" description="Gly residues" evidence="1">
    <location>
        <begin position="491"/>
        <end position="501"/>
    </location>
</feature>
<dbReference type="Gene3D" id="3.40.190.10">
    <property type="entry name" value="Periplasmic binding protein-like II"/>
    <property type="match status" value="1"/>
</dbReference>
<keyword evidence="4" id="KW-1185">Reference proteome</keyword>
<keyword evidence="2" id="KW-0732">Signal</keyword>
<gene>
    <name evidence="3" type="ORF">JFN88_18465</name>
</gene>
<evidence type="ECO:0000256" key="1">
    <source>
        <dbReference type="SAM" id="MobiDB-lite"/>
    </source>
</evidence>
<evidence type="ECO:0000313" key="4">
    <source>
        <dbReference type="Proteomes" id="UP000640274"/>
    </source>
</evidence>
<reference evidence="3" key="1">
    <citation type="submission" date="2020-12" db="EMBL/GenBank/DDBJ databases">
        <authorList>
            <person name="Huq M.A."/>
        </authorList>
    </citation>
    <scope>NUCLEOTIDE SEQUENCE</scope>
    <source>
        <strain evidence="3">MAHUQ-46</strain>
    </source>
</reference>
<dbReference type="Proteomes" id="UP000640274">
    <property type="component" value="Unassembled WGS sequence"/>
</dbReference>
<dbReference type="EMBL" id="JAELUP010000103">
    <property type="protein sequence ID" value="MBJ6363191.1"/>
    <property type="molecule type" value="Genomic_DNA"/>
</dbReference>
<dbReference type="AlphaFoldDB" id="A0A934MQI5"/>
<organism evidence="3 4">
    <name type="scientific">Paenibacillus roseus</name>
    <dbReference type="NCBI Taxonomy" id="2798579"/>
    <lineage>
        <taxon>Bacteria</taxon>
        <taxon>Bacillati</taxon>
        <taxon>Bacillota</taxon>
        <taxon>Bacilli</taxon>
        <taxon>Bacillales</taxon>
        <taxon>Paenibacillaceae</taxon>
        <taxon>Paenibacillus</taxon>
    </lineage>
</organism>
<name>A0A934MQI5_9BACL</name>
<dbReference type="Pfam" id="PF01547">
    <property type="entry name" value="SBP_bac_1"/>
    <property type="match status" value="1"/>
</dbReference>
<dbReference type="SUPFAM" id="SSF53850">
    <property type="entry name" value="Periplasmic binding protein-like II"/>
    <property type="match status" value="1"/>
</dbReference>
<evidence type="ECO:0000313" key="3">
    <source>
        <dbReference type="EMBL" id="MBJ6363191.1"/>
    </source>
</evidence>
<dbReference type="PANTHER" id="PTHR43649:SF12">
    <property type="entry name" value="DIACETYLCHITOBIOSE BINDING PROTEIN DASA"/>
    <property type="match status" value="1"/>
</dbReference>
<accession>A0A934MQI5</accession>
<dbReference type="PANTHER" id="PTHR43649">
    <property type="entry name" value="ARABINOSE-BINDING PROTEIN-RELATED"/>
    <property type="match status" value="1"/>
</dbReference>
<proteinExistence type="predicted"/>
<dbReference type="InterPro" id="IPR050490">
    <property type="entry name" value="Bact_solute-bd_prot1"/>
</dbReference>
<evidence type="ECO:0000256" key="2">
    <source>
        <dbReference type="SAM" id="SignalP"/>
    </source>
</evidence>
<feature type="signal peptide" evidence="2">
    <location>
        <begin position="1"/>
        <end position="23"/>
    </location>
</feature>